<reference evidence="4 5" key="1">
    <citation type="journal article" date="2015" name="Genome Announc.">
        <title>Complete Genome Sequence of Methylobacterium aquaticum Strain 22A, Isolated from Racomitrium japonicum Moss.</title>
        <authorList>
            <person name="Tani A."/>
            <person name="Ogura Y."/>
            <person name="Hayashi T."/>
            <person name="Kimbara K."/>
        </authorList>
    </citation>
    <scope>NUCLEOTIDE SEQUENCE [LARGE SCALE GENOMIC DNA]</scope>
    <source>
        <strain evidence="4 5">MA-22A</strain>
    </source>
</reference>
<name>A0A0C6F9T2_9HYPH</name>
<dbReference type="PATRIC" id="fig|270351.10.peg.1818"/>
<dbReference type="PANTHER" id="PTHR43877">
    <property type="entry name" value="AMINOALKYLPHOSPHONATE N-ACETYLTRANSFERASE-RELATED-RELATED"/>
    <property type="match status" value="1"/>
</dbReference>
<dbReference type="Gene3D" id="3.40.630.30">
    <property type="match status" value="1"/>
</dbReference>
<sequence>MRMRMATDADADLLARIHTASWRAAYRGILDPDFLSGPIEEERLEAWTGRLGPHQPHVTALIAEDVDGPVGFVCAVGADDERWGTLIDNLHVLPTAKGRGLGTDLLGAAADWSLQGYPDSGITLWCFEQNEPARRFYERRGGVIVERSRHSVPGGGDRPVLRYHWPDPASAIGLQRLADRL</sequence>
<keyword evidence="1 4" id="KW-0808">Transferase</keyword>
<dbReference type="STRING" id="270351.Maq22A_c09475"/>
<dbReference type="PANTHER" id="PTHR43877:SF2">
    <property type="entry name" value="AMINOALKYLPHOSPHONATE N-ACETYLTRANSFERASE-RELATED"/>
    <property type="match status" value="1"/>
</dbReference>
<dbReference type="KEGG" id="maqu:Maq22A_c09475"/>
<evidence type="ECO:0000256" key="2">
    <source>
        <dbReference type="ARBA" id="ARBA00023315"/>
    </source>
</evidence>
<dbReference type="AlphaFoldDB" id="A0A0C6F9T2"/>
<keyword evidence="2" id="KW-0012">Acyltransferase</keyword>
<gene>
    <name evidence="4" type="primary">wecD</name>
    <name evidence="4" type="ORF">Maq22A_c09475</name>
</gene>
<dbReference type="CDD" id="cd04301">
    <property type="entry name" value="NAT_SF"/>
    <property type="match status" value="1"/>
</dbReference>
<evidence type="ECO:0000259" key="3">
    <source>
        <dbReference type="PROSITE" id="PS51186"/>
    </source>
</evidence>
<evidence type="ECO:0000256" key="1">
    <source>
        <dbReference type="ARBA" id="ARBA00022679"/>
    </source>
</evidence>
<dbReference type="EMBL" id="AP014704">
    <property type="protein sequence ID" value="BAQ45188.1"/>
    <property type="molecule type" value="Genomic_DNA"/>
</dbReference>
<accession>A0A0C6F9T2</accession>
<dbReference type="Pfam" id="PF00583">
    <property type="entry name" value="Acetyltransf_1"/>
    <property type="match status" value="1"/>
</dbReference>
<dbReference type="InterPro" id="IPR016181">
    <property type="entry name" value="Acyl_CoA_acyltransferase"/>
</dbReference>
<dbReference type="GO" id="GO:0016747">
    <property type="term" value="F:acyltransferase activity, transferring groups other than amino-acyl groups"/>
    <property type="evidence" value="ECO:0007669"/>
    <property type="project" value="InterPro"/>
</dbReference>
<organism evidence="4 5">
    <name type="scientific">Methylobacterium aquaticum</name>
    <dbReference type="NCBI Taxonomy" id="270351"/>
    <lineage>
        <taxon>Bacteria</taxon>
        <taxon>Pseudomonadati</taxon>
        <taxon>Pseudomonadota</taxon>
        <taxon>Alphaproteobacteria</taxon>
        <taxon>Hyphomicrobiales</taxon>
        <taxon>Methylobacteriaceae</taxon>
        <taxon>Methylobacterium</taxon>
    </lineage>
</organism>
<dbReference type="Proteomes" id="UP000061432">
    <property type="component" value="Chromosome"/>
</dbReference>
<evidence type="ECO:0000313" key="4">
    <source>
        <dbReference type="EMBL" id="BAQ45188.1"/>
    </source>
</evidence>
<dbReference type="PROSITE" id="PS51186">
    <property type="entry name" value="GNAT"/>
    <property type="match status" value="1"/>
</dbReference>
<dbReference type="InterPro" id="IPR050832">
    <property type="entry name" value="Bact_Acetyltransf"/>
</dbReference>
<dbReference type="OrthoDB" id="9799154at2"/>
<reference evidence="5" key="2">
    <citation type="submission" date="2015-01" db="EMBL/GenBank/DDBJ databases">
        <title>Complete genome sequence of Methylobacterium aquaticum strain 22A.</title>
        <authorList>
            <person name="Tani A."/>
            <person name="Ogura Y."/>
            <person name="Hayashi T."/>
        </authorList>
    </citation>
    <scope>NUCLEOTIDE SEQUENCE [LARGE SCALE GENOMIC DNA]</scope>
    <source>
        <strain evidence="5">MA-22A</strain>
    </source>
</reference>
<feature type="domain" description="N-acetyltransferase" evidence="3">
    <location>
        <begin position="1"/>
        <end position="168"/>
    </location>
</feature>
<protein>
    <submittedName>
        <fullName evidence="4">GCN5-related N-acetyltransferase</fullName>
    </submittedName>
</protein>
<dbReference type="InterPro" id="IPR000182">
    <property type="entry name" value="GNAT_dom"/>
</dbReference>
<evidence type="ECO:0000313" key="5">
    <source>
        <dbReference type="Proteomes" id="UP000061432"/>
    </source>
</evidence>
<proteinExistence type="predicted"/>
<dbReference type="SUPFAM" id="SSF55729">
    <property type="entry name" value="Acyl-CoA N-acyltransferases (Nat)"/>
    <property type="match status" value="1"/>
</dbReference>